<dbReference type="VEuPathDB" id="TriTrypDB:LpyrH10_16_2220"/>
<organism evidence="1 2">
    <name type="scientific">Leptomonas pyrrhocoris</name>
    <name type="common">Firebug parasite</name>
    <dbReference type="NCBI Taxonomy" id="157538"/>
    <lineage>
        <taxon>Eukaryota</taxon>
        <taxon>Discoba</taxon>
        <taxon>Euglenozoa</taxon>
        <taxon>Kinetoplastea</taxon>
        <taxon>Metakinetoplastina</taxon>
        <taxon>Trypanosomatida</taxon>
        <taxon>Trypanosomatidae</taxon>
        <taxon>Leishmaniinae</taxon>
        <taxon>Leptomonas</taxon>
    </lineage>
</organism>
<name>A0A0M9FX21_LEPPY</name>
<reference evidence="1 2" key="1">
    <citation type="submission" date="2015-07" db="EMBL/GenBank/DDBJ databases">
        <title>High-quality genome of monoxenous trypanosomatid Leptomonas pyrrhocoris.</title>
        <authorList>
            <person name="Flegontov P."/>
            <person name="Butenko A."/>
            <person name="Firsov S."/>
            <person name="Vlcek C."/>
            <person name="Logacheva M.D."/>
            <person name="Field M."/>
            <person name="Filatov D."/>
            <person name="Flegontova O."/>
            <person name="Gerasimov E."/>
            <person name="Jackson A.P."/>
            <person name="Kelly S."/>
            <person name="Opperdoes F."/>
            <person name="O'Reilly A."/>
            <person name="Votypka J."/>
            <person name="Yurchenko V."/>
            <person name="Lukes J."/>
        </authorList>
    </citation>
    <scope>NUCLEOTIDE SEQUENCE [LARGE SCALE GENOMIC DNA]</scope>
    <source>
        <strain evidence="1">H10</strain>
    </source>
</reference>
<protein>
    <recommendedName>
        <fullName evidence="3">J domain-containing protein</fullName>
    </recommendedName>
</protein>
<keyword evidence="2" id="KW-1185">Reference proteome</keyword>
<dbReference type="GeneID" id="26907326"/>
<evidence type="ECO:0008006" key="3">
    <source>
        <dbReference type="Google" id="ProtNLM"/>
    </source>
</evidence>
<accession>A0A0M9FX21</accession>
<dbReference type="Gene3D" id="1.10.287.110">
    <property type="entry name" value="DnaJ domain"/>
    <property type="match status" value="1"/>
</dbReference>
<evidence type="ECO:0000313" key="1">
    <source>
        <dbReference type="EMBL" id="KPA77719.1"/>
    </source>
</evidence>
<dbReference type="OMA" id="ASKCHTL"/>
<proteinExistence type="predicted"/>
<dbReference type="OrthoDB" id="10408169at2759"/>
<evidence type="ECO:0000313" key="2">
    <source>
        <dbReference type="Proteomes" id="UP000037923"/>
    </source>
</evidence>
<gene>
    <name evidence="1" type="ORF">ABB37_07040</name>
</gene>
<dbReference type="AlphaFoldDB" id="A0A0M9FX21"/>
<dbReference type="InterPro" id="IPR036869">
    <property type="entry name" value="J_dom_sf"/>
</dbReference>
<dbReference type="RefSeq" id="XP_015656158.1">
    <property type="nucleotide sequence ID" value="XM_015805545.1"/>
</dbReference>
<dbReference type="SUPFAM" id="SSF46565">
    <property type="entry name" value="Chaperone J-domain"/>
    <property type="match status" value="1"/>
</dbReference>
<sequence length="208" mass="22768">MNERDVARFILSSASDRDVLGLCQYGPLTREAIQKAFHDRALHIHPDKAKADASPVASSVVDAAFGKLIEARDRLVELLPHSQTFWKLQQPSALRLSDDAQVVGSAPFHYTMPPSSFTAEHASASLNCESTTTSTSPSLFTSGQTEDAFFSFSASKCHTLGCLRLLSAEDVQAHQIWCAHCRAKPRKCVVFGCLRMVTGAECCSEHRL</sequence>
<dbReference type="Proteomes" id="UP000037923">
    <property type="component" value="Unassembled WGS sequence"/>
</dbReference>
<comment type="caution">
    <text evidence="1">The sequence shown here is derived from an EMBL/GenBank/DDBJ whole genome shotgun (WGS) entry which is preliminary data.</text>
</comment>
<dbReference type="EMBL" id="LGTL01000016">
    <property type="protein sequence ID" value="KPA77719.1"/>
    <property type="molecule type" value="Genomic_DNA"/>
</dbReference>